<dbReference type="SUPFAM" id="SSF46689">
    <property type="entry name" value="Homeodomain-like"/>
    <property type="match status" value="1"/>
</dbReference>
<protein>
    <submittedName>
        <fullName evidence="6">MurR/RpiR family transcriptional regulator</fullName>
    </submittedName>
</protein>
<dbReference type="Pfam" id="PF01418">
    <property type="entry name" value="HTH_6"/>
    <property type="match status" value="1"/>
</dbReference>
<reference evidence="6" key="1">
    <citation type="submission" date="2022-11" db="EMBL/GenBank/DDBJ databases">
        <title>Robbsia betulipollinis sp. nov., isolated from pollen of birch (Betula pendula).</title>
        <authorList>
            <person name="Shi H."/>
            <person name="Ambika Manirajan B."/>
            <person name="Ratering S."/>
            <person name="Geissler-Plaum R."/>
            <person name="Schnell S."/>
        </authorList>
    </citation>
    <scope>NUCLEOTIDE SEQUENCE</scope>
    <source>
        <strain evidence="6">Bb-Pol-6</strain>
    </source>
</reference>
<dbReference type="InterPro" id="IPR035472">
    <property type="entry name" value="RpiR-like_SIS"/>
</dbReference>
<keyword evidence="4" id="KW-0804">Transcription</keyword>
<dbReference type="RefSeq" id="WP_267845921.1">
    <property type="nucleotide sequence ID" value="NZ_JAPMXC010000001.1"/>
</dbReference>
<dbReference type="EMBL" id="JAPMXC010000001">
    <property type="protein sequence ID" value="MCY0386487.1"/>
    <property type="molecule type" value="Genomic_DNA"/>
</dbReference>
<evidence type="ECO:0000256" key="4">
    <source>
        <dbReference type="ARBA" id="ARBA00023163"/>
    </source>
</evidence>
<accession>A0ABT3ZJ68</accession>
<keyword evidence="1" id="KW-0805">Transcription regulation</keyword>
<evidence type="ECO:0000256" key="2">
    <source>
        <dbReference type="ARBA" id="ARBA00023125"/>
    </source>
</evidence>
<dbReference type="Gene3D" id="3.40.50.10490">
    <property type="entry name" value="Glucose-6-phosphate isomerase like protein, domain 1"/>
    <property type="match status" value="1"/>
</dbReference>
<evidence type="ECO:0000256" key="1">
    <source>
        <dbReference type="ARBA" id="ARBA00023015"/>
    </source>
</evidence>
<dbReference type="PANTHER" id="PTHR30514">
    <property type="entry name" value="GLUCOKINASE"/>
    <property type="match status" value="1"/>
</dbReference>
<dbReference type="Pfam" id="PF01380">
    <property type="entry name" value="SIS"/>
    <property type="match status" value="1"/>
</dbReference>
<dbReference type="Gene3D" id="1.10.10.10">
    <property type="entry name" value="Winged helix-like DNA-binding domain superfamily/Winged helix DNA-binding domain"/>
    <property type="match status" value="1"/>
</dbReference>
<sequence length="291" mass="31736">MDKSTVLQLIKERFESLSKQECIAANYILAHPNKVAVMSMRDLARLSAVAPATMTRLAKRLGLSGYEPLKSAFVETMRSQGSPYGGRAQKMVLLNEKIGERAHVQELIHGAVDHIQRIYEKDNVDAIIRAARKLRRARQIHCLGLRSSFAVAYQLSHVASYFAGNVRLVDGAGDSGVMTLLHQTSTQDIALVCSLPRYSRRAVALAGFLHKKGVPIIAITDSPTSPVGRLACETILVGNGTASFFDTIVPALLVTEILIALLATDPKTDTEARVSASEAQLTGLDEWWDGR</sequence>
<dbReference type="InterPro" id="IPR036388">
    <property type="entry name" value="WH-like_DNA-bd_sf"/>
</dbReference>
<dbReference type="InterPro" id="IPR000281">
    <property type="entry name" value="HTH_RpiR"/>
</dbReference>
<dbReference type="PANTHER" id="PTHR30514:SF18">
    <property type="entry name" value="RPIR-FAMILY TRANSCRIPTIONAL REGULATOR"/>
    <property type="match status" value="1"/>
</dbReference>
<dbReference type="InterPro" id="IPR001347">
    <property type="entry name" value="SIS_dom"/>
</dbReference>
<gene>
    <name evidence="6" type="ORF">OVY01_04360</name>
</gene>
<dbReference type="InterPro" id="IPR009057">
    <property type="entry name" value="Homeodomain-like_sf"/>
</dbReference>
<dbReference type="InterPro" id="IPR047640">
    <property type="entry name" value="RpiR-like"/>
</dbReference>
<comment type="caution">
    <text evidence="6">The sequence shown here is derived from an EMBL/GenBank/DDBJ whole genome shotgun (WGS) entry which is preliminary data.</text>
</comment>
<evidence type="ECO:0000313" key="6">
    <source>
        <dbReference type="EMBL" id="MCY0386487.1"/>
    </source>
</evidence>
<name>A0ABT3ZJ68_9BURK</name>
<dbReference type="Proteomes" id="UP001082899">
    <property type="component" value="Unassembled WGS sequence"/>
</dbReference>
<dbReference type="InterPro" id="IPR046348">
    <property type="entry name" value="SIS_dom_sf"/>
</dbReference>
<proteinExistence type="predicted"/>
<organism evidence="6 7">
    <name type="scientific">Robbsia betulipollinis</name>
    <dbReference type="NCBI Taxonomy" id="2981849"/>
    <lineage>
        <taxon>Bacteria</taxon>
        <taxon>Pseudomonadati</taxon>
        <taxon>Pseudomonadota</taxon>
        <taxon>Betaproteobacteria</taxon>
        <taxon>Burkholderiales</taxon>
        <taxon>Burkholderiaceae</taxon>
        <taxon>Robbsia</taxon>
    </lineage>
</organism>
<evidence type="ECO:0000259" key="5">
    <source>
        <dbReference type="PROSITE" id="PS51071"/>
    </source>
</evidence>
<evidence type="ECO:0000256" key="3">
    <source>
        <dbReference type="ARBA" id="ARBA00023152"/>
    </source>
</evidence>
<keyword evidence="7" id="KW-1185">Reference proteome</keyword>
<dbReference type="PROSITE" id="PS51071">
    <property type="entry name" value="HTH_RPIR"/>
    <property type="match status" value="1"/>
</dbReference>
<keyword evidence="3" id="KW-0324">Glycolysis</keyword>
<evidence type="ECO:0000313" key="7">
    <source>
        <dbReference type="Proteomes" id="UP001082899"/>
    </source>
</evidence>
<keyword evidence="2" id="KW-0238">DNA-binding</keyword>
<dbReference type="CDD" id="cd05013">
    <property type="entry name" value="SIS_RpiR"/>
    <property type="match status" value="1"/>
</dbReference>
<feature type="domain" description="HTH rpiR-type" evidence="5">
    <location>
        <begin position="4"/>
        <end position="80"/>
    </location>
</feature>
<dbReference type="SUPFAM" id="SSF53697">
    <property type="entry name" value="SIS domain"/>
    <property type="match status" value="1"/>
</dbReference>